<dbReference type="Proteomes" id="UP001056819">
    <property type="component" value="Chromosome"/>
</dbReference>
<dbReference type="InterPro" id="IPR027417">
    <property type="entry name" value="P-loop_NTPase"/>
</dbReference>
<dbReference type="EMBL" id="CP097501">
    <property type="protein sequence ID" value="URD67911.1"/>
    <property type="molecule type" value="Genomic_DNA"/>
</dbReference>
<evidence type="ECO:0000259" key="1">
    <source>
        <dbReference type="Pfam" id="PF13614"/>
    </source>
</evidence>
<accession>A0AAE9L012</accession>
<sequence>MDIVAVINYKGGVGKTTVTSNLAAGLAWSGKKVLLIDTDAQASLTFSFIKPDEWDQKYKDDKTIKSWFDAIGESKEPPPLKDFIITPKNVNQHKSIMRANGRIDLICSHLGLLNVDLVLATLLGGANMEQTKRRYIQVHGKLRAAIETLANESDYDIVLIDCPPNFNIVTKNAIVAAEKILIPAKPDYLSTLGIDYLERNVQLLVKEFNEFASFGTDEVIEKIQPEIMGVIFTMIQIQSNAIISAQKQFVAQTRRLGLNVFKSYIRDNKTLFSVAPQTMIPVVLHHHSALVHIIDEIRKFVKEFEEKLSNGSSAT</sequence>
<dbReference type="PANTHER" id="PTHR13696">
    <property type="entry name" value="P-LOOP CONTAINING NUCLEOSIDE TRIPHOSPHATE HYDROLASE"/>
    <property type="match status" value="1"/>
</dbReference>
<evidence type="ECO:0000313" key="2">
    <source>
        <dbReference type="EMBL" id="URD67911.1"/>
    </source>
</evidence>
<evidence type="ECO:0000313" key="3">
    <source>
        <dbReference type="Proteomes" id="UP001056819"/>
    </source>
</evidence>
<protein>
    <submittedName>
        <fullName evidence="2">AAA family ATPase</fullName>
    </submittedName>
</protein>
<dbReference type="AlphaFoldDB" id="A0AAE9L012"/>
<dbReference type="SUPFAM" id="SSF52540">
    <property type="entry name" value="P-loop containing nucleoside triphosphate hydrolases"/>
    <property type="match status" value="1"/>
</dbReference>
<feature type="domain" description="AAA" evidence="1">
    <location>
        <begin position="1"/>
        <end position="210"/>
    </location>
</feature>
<dbReference type="Pfam" id="PF13614">
    <property type="entry name" value="AAA_31"/>
    <property type="match status" value="1"/>
</dbReference>
<name>A0AAE9L012_9NEIS</name>
<dbReference type="Gene3D" id="3.40.50.300">
    <property type="entry name" value="P-loop containing nucleotide triphosphate hydrolases"/>
    <property type="match status" value="1"/>
</dbReference>
<gene>
    <name evidence="2" type="ORF">LNQ82_01745</name>
</gene>
<organism evidence="2 3">
    <name type="scientific">Conchiformibius steedae DSM 2580</name>
    <dbReference type="NCBI Taxonomy" id="1121352"/>
    <lineage>
        <taxon>Bacteria</taxon>
        <taxon>Pseudomonadati</taxon>
        <taxon>Pseudomonadota</taxon>
        <taxon>Betaproteobacteria</taxon>
        <taxon>Neisseriales</taxon>
        <taxon>Neisseriaceae</taxon>
        <taxon>Conchiformibius</taxon>
    </lineage>
</organism>
<proteinExistence type="predicted"/>
<dbReference type="InterPro" id="IPR050678">
    <property type="entry name" value="DNA_Partitioning_ATPase"/>
</dbReference>
<dbReference type="CDD" id="cd02042">
    <property type="entry name" value="ParAB_family"/>
    <property type="match status" value="1"/>
</dbReference>
<dbReference type="PANTHER" id="PTHR13696:SF99">
    <property type="entry name" value="COBYRINIC ACID AC-DIAMIDE SYNTHASE"/>
    <property type="match status" value="1"/>
</dbReference>
<dbReference type="InterPro" id="IPR025669">
    <property type="entry name" value="AAA_dom"/>
</dbReference>
<dbReference type="RefSeq" id="WP_027021777.1">
    <property type="nucleotide sequence ID" value="NZ_CP097501.1"/>
</dbReference>
<reference evidence="2" key="1">
    <citation type="submission" date="2022-05" db="EMBL/GenBank/DDBJ databases">
        <title>Alysiella filiformis genome sequencing.</title>
        <authorList>
            <person name="Viehboeck T."/>
        </authorList>
    </citation>
    <scope>NUCLEOTIDE SEQUENCE</scope>
    <source>
        <strain evidence="2">DSM 2580</strain>
    </source>
</reference>